<feature type="coiled-coil region" evidence="1">
    <location>
        <begin position="15"/>
        <end position="42"/>
    </location>
</feature>
<evidence type="ECO:0000313" key="4">
    <source>
        <dbReference type="Proteomes" id="UP000053372"/>
    </source>
</evidence>
<dbReference type="GO" id="GO:0030288">
    <property type="term" value="C:outer membrane-bounded periplasmic space"/>
    <property type="evidence" value="ECO:0007669"/>
    <property type="project" value="TreeGrafter"/>
</dbReference>
<dbReference type="InterPro" id="IPR008629">
    <property type="entry name" value="GUN4-like"/>
</dbReference>
<keyword evidence="4" id="KW-1185">Reference proteome</keyword>
<dbReference type="PANTHER" id="PTHR34800">
    <property type="entry name" value="TETRAPYRROLE-BINDING PROTEIN, CHLOROPLASTIC"/>
    <property type="match status" value="1"/>
</dbReference>
<comment type="caution">
    <text evidence="3">The sequence shown here is derived from an EMBL/GenBank/DDBJ whole genome shotgun (WGS) entry which is preliminary data.</text>
</comment>
<reference evidence="3 4" key="1">
    <citation type="journal article" date="2015" name="Genome Announc.">
        <title>Draft Genome of the Euendolithic (true boring) Cyanobacterium Mastigocoleus testarum strain BC008.</title>
        <authorList>
            <person name="Guida B.S."/>
            <person name="Garcia-Pichel F."/>
        </authorList>
    </citation>
    <scope>NUCLEOTIDE SEQUENCE [LARGE SCALE GENOMIC DNA]</scope>
    <source>
        <strain evidence="3 4">BC008</strain>
    </source>
</reference>
<dbReference type="Proteomes" id="UP000053372">
    <property type="component" value="Unassembled WGS sequence"/>
</dbReference>
<feature type="domain" description="GUN4-like" evidence="2">
    <location>
        <begin position="75"/>
        <end position="208"/>
    </location>
</feature>
<evidence type="ECO:0000256" key="1">
    <source>
        <dbReference type="SAM" id="Coils"/>
    </source>
</evidence>
<dbReference type="SUPFAM" id="SSF140869">
    <property type="entry name" value="GUN4-like"/>
    <property type="match status" value="1"/>
</dbReference>
<proteinExistence type="predicted"/>
<protein>
    <recommendedName>
        <fullName evidence="2">GUN4-like domain-containing protein</fullName>
    </recommendedName>
</protein>
<dbReference type="RefSeq" id="WP_036266691.1">
    <property type="nucleotide sequence ID" value="NZ_LMTZ01000001.1"/>
</dbReference>
<accession>A0A0V8A0T6</accession>
<dbReference type="Gene3D" id="1.10.10.1770">
    <property type="entry name" value="Gun4-like"/>
    <property type="match status" value="1"/>
</dbReference>
<evidence type="ECO:0000259" key="2">
    <source>
        <dbReference type="Pfam" id="PF05419"/>
    </source>
</evidence>
<dbReference type="GO" id="GO:0046906">
    <property type="term" value="F:tetrapyrrole binding"/>
    <property type="evidence" value="ECO:0007669"/>
    <property type="project" value="TreeGrafter"/>
</dbReference>
<sequence>MNELDNPIDTVSTQLFDIQKQLDQLKIQLSELQQQVNKNSEKPQLQGNSQQVNQNSDLSQKLSVIENNLSLVSDVVRYQPLRDMLAMEKWEDADKETIRLIADIAGHTDLEDFRPDEVRHFPCVHLQVIDNLWLTYSKGRFGFSIQARIYQEEGGNIETTIEQDSDIIKKWGKRLGWRAENRWRKCDELDWTLNAPPGCHPSRWWNSPFGSKMTNYFLARLMNCDLSSGNG</sequence>
<dbReference type="Gene3D" id="1.25.40.620">
    <property type="match status" value="1"/>
</dbReference>
<keyword evidence="1" id="KW-0175">Coiled coil</keyword>
<dbReference type="Pfam" id="PF05419">
    <property type="entry name" value="GUN4"/>
    <property type="match status" value="1"/>
</dbReference>
<gene>
    <name evidence="3" type="ORF">BC008_45210</name>
</gene>
<dbReference type="OrthoDB" id="7915178at2"/>
<dbReference type="EMBL" id="LMTZ01000001">
    <property type="protein sequence ID" value="KST70394.1"/>
    <property type="molecule type" value="Genomic_DNA"/>
</dbReference>
<dbReference type="AlphaFoldDB" id="A0A0V8A0T6"/>
<organism evidence="3 4">
    <name type="scientific">Mastigocoleus testarum BC008</name>
    <dbReference type="NCBI Taxonomy" id="371196"/>
    <lineage>
        <taxon>Bacteria</taxon>
        <taxon>Bacillati</taxon>
        <taxon>Cyanobacteriota</taxon>
        <taxon>Cyanophyceae</taxon>
        <taxon>Nostocales</taxon>
        <taxon>Hapalosiphonaceae</taxon>
        <taxon>Mastigocoleus</taxon>
    </lineage>
</organism>
<dbReference type="InterPro" id="IPR037215">
    <property type="entry name" value="GUN4-like_sf"/>
</dbReference>
<dbReference type="CDD" id="cd16383">
    <property type="entry name" value="GUN4"/>
    <property type="match status" value="1"/>
</dbReference>
<evidence type="ECO:0000313" key="3">
    <source>
        <dbReference type="EMBL" id="KST70394.1"/>
    </source>
</evidence>
<name>A0A0V8A0T6_9CYAN</name>
<dbReference type="PANTHER" id="PTHR34800:SF1">
    <property type="entry name" value="TETRAPYRROLE-BINDING PROTEIN, CHLOROPLASTIC"/>
    <property type="match status" value="1"/>
</dbReference>